<evidence type="ECO:0000313" key="2">
    <source>
        <dbReference type="EMBL" id="ABU96860.1"/>
    </source>
</evidence>
<accession>A7XX50</accession>
<organism evidence="2 3">
    <name type="scientific">Thermus virus P23-45</name>
    <name type="common">Thermus thermophilus phage P23-45</name>
    <dbReference type="NCBI Taxonomy" id="2914006"/>
    <lineage>
        <taxon>Viruses</taxon>
        <taxon>Duplodnaviria</taxon>
        <taxon>Heunggongvirae</taxon>
        <taxon>Uroviricota</taxon>
        <taxon>Caudoviricetes</taxon>
        <taxon>Oshimavirus</taxon>
        <taxon>Oshimavirus P2345</taxon>
    </lineage>
</organism>
<evidence type="ECO:0000313" key="3">
    <source>
        <dbReference type="Proteomes" id="UP000001132"/>
    </source>
</evidence>
<dbReference type="Proteomes" id="UP000001132">
    <property type="component" value="Segment"/>
</dbReference>
<dbReference type="KEGG" id="vg:5600508"/>
<name>A7XX50_BP234</name>
<keyword evidence="1" id="KW-0472">Membrane</keyword>
<keyword evidence="1" id="KW-1133">Transmembrane helix</keyword>
<feature type="transmembrane region" description="Helical" evidence="1">
    <location>
        <begin position="30"/>
        <end position="52"/>
    </location>
</feature>
<keyword evidence="3" id="KW-1185">Reference proteome</keyword>
<keyword evidence="1" id="KW-0812">Transmembrane</keyword>
<reference evidence="2 3" key="1">
    <citation type="journal article" date="2008" name="J. Mol. Biol.">
        <title>Genome comparison and proteomic characterization of Thermus thermophilus bacteriophages P23-45 and P74-26: siphoviruses with triplex-forming sequences and the longest known tails.</title>
        <authorList>
            <person name="Minakhin L."/>
            <person name="Goel M."/>
            <person name="Berdygulova Z."/>
            <person name="Ramanculov E."/>
            <person name="Florens L."/>
            <person name="Glazko G."/>
            <person name="Karamychev V.N."/>
            <person name="Slesarev A.I."/>
            <person name="Kozyavkin S.A."/>
            <person name="Khromov I."/>
            <person name="Ackermann H.W."/>
            <person name="Washburn M."/>
            <person name="Mushegian A."/>
            <person name="Severinov K."/>
        </authorList>
    </citation>
    <scope>NUCLEOTIDE SEQUENCE</scope>
</reference>
<dbReference type="GeneID" id="5600508"/>
<sequence length="58" mass="6228">MVLVFAVMATVLIAVVTVQAIREETDFTGKLGSVFLATIFVFIISVLHKLAFSLTSAP</sequence>
<protein>
    <submittedName>
        <fullName evidence="2">Uncharacterized protein</fullName>
    </submittedName>
</protein>
<dbReference type="EMBL" id="EU100883">
    <property type="protein sequence ID" value="ABU96860.1"/>
    <property type="molecule type" value="Genomic_DNA"/>
</dbReference>
<evidence type="ECO:0000256" key="1">
    <source>
        <dbReference type="SAM" id="Phobius"/>
    </source>
</evidence>
<dbReference type="RefSeq" id="YP_001467880.1">
    <property type="nucleotide sequence ID" value="NC_009803.1"/>
</dbReference>
<proteinExistence type="predicted"/>
<gene>
    <name evidence="2" type="ORF">P23p27</name>
</gene>
<organismHost>
    <name type="scientific">Thermus thermophilus</name>
    <dbReference type="NCBI Taxonomy" id="274"/>
</organismHost>